<reference evidence="2 3" key="1">
    <citation type="journal article" date="2012" name="PLoS Pathog.">
        <title>Diverse lifestyles and strategies of plant pathogenesis encoded in the genomes of eighteen Dothideomycetes fungi.</title>
        <authorList>
            <person name="Ohm R.A."/>
            <person name="Feau N."/>
            <person name="Henrissat B."/>
            <person name="Schoch C.L."/>
            <person name="Horwitz B.A."/>
            <person name="Barry K.W."/>
            <person name="Condon B.J."/>
            <person name="Copeland A.C."/>
            <person name="Dhillon B."/>
            <person name="Glaser F."/>
            <person name="Hesse C.N."/>
            <person name="Kosti I."/>
            <person name="LaButti K."/>
            <person name="Lindquist E.A."/>
            <person name="Lucas S."/>
            <person name="Salamov A.A."/>
            <person name="Bradshaw R.E."/>
            <person name="Ciuffetti L."/>
            <person name="Hamelin R.C."/>
            <person name="Kema G.H.J."/>
            <person name="Lawrence C."/>
            <person name="Scott J.A."/>
            <person name="Spatafora J.W."/>
            <person name="Turgeon B.G."/>
            <person name="de Wit P.J.G.M."/>
            <person name="Zhong S."/>
            <person name="Goodwin S.B."/>
            <person name="Grigoriev I.V."/>
        </authorList>
    </citation>
    <scope>NUCLEOTIDE SEQUENCE [LARGE SCALE GENOMIC DNA]</scope>
    <source>
        <strain evidence="2 3">CIRAD86</strain>
    </source>
</reference>
<protein>
    <submittedName>
        <fullName evidence="2">Uncharacterized protein</fullName>
    </submittedName>
</protein>
<keyword evidence="3" id="KW-1185">Reference proteome</keyword>
<evidence type="ECO:0000313" key="2">
    <source>
        <dbReference type="EMBL" id="EME76994.1"/>
    </source>
</evidence>
<proteinExistence type="predicted"/>
<feature type="region of interest" description="Disordered" evidence="1">
    <location>
        <begin position="244"/>
        <end position="265"/>
    </location>
</feature>
<dbReference type="AlphaFoldDB" id="M2ZD01"/>
<sequence>MYASCVDDSSVREEVVSKAVDAEALSNGAATVLRLLAFDSSLAASQHDLTCYQPHVMMEGMRSSSSCAYTFSPSLRRPSGKKFSRPFHFEALLPKISYPNALEAEDTPMDALMAEAHPNVDDDQAIGDIEMSPINQDNPSSDREYLSSRMKHFIAYRRNYDDVELTAFDQHCMDSIEDESAVPQLHAPLKSSSFAGLLPEFEHDMHSIEEALNAVDYEGRPAKITGLDYAGIRRKCFLKTEHGHDTGARLSTPSQQGLRNHEERQNGPDVANYLCRVPRRLWSSGRRCFGIKSAKKMVDEAFRAAKSPTLQDRETIRRAPSVQPCNYYTSCRGSMSNSISATSQAFGMLAYEFGLITVLLDMLAVASHSMLKIGSRQWNHLSHPARVSTLGVLEVVHISRREDVWCLLHDGSQACSGPVTAICGPSLADVLIELQEHKSAMAECFICRARLVSVPDTLYLAVIEPVAHHRASSSIDTYYANIASKNDSR</sequence>
<gene>
    <name evidence="2" type="ORF">MYCFIDRAFT_180478</name>
</gene>
<evidence type="ECO:0000313" key="3">
    <source>
        <dbReference type="Proteomes" id="UP000016932"/>
    </source>
</evidence>
<evidence type="ECO:0000256" key="1">
    <source>
        <dbReference type="SAM" id="MobiDB-lite"/>
    </source>
</evidence>
<dbReference type="GeneID" id="19334417"/>
<accession>M2ZD01</accession>
<dbReference type="RefSeq" id="XP_007932433.1">
    <property type="nucleotide sequence ID" value="XM_007934242.1"/>
</dbReference>
<organism evidence="2 3">
    <name type="scientific">Pseudocercospora fijiensis (strain CIRAD86)</name>
    <name type="common">Black leaf streak disease fungus</name>
    <name type="synonym">Mycosphaerella fijiensis</name>
    <dbReference type="NCBI Taxonomy" id="383855"/>
    <lineage>
        <taxon>Eukaryota</taxon>
        <taxon>Fungi</taxon>
        <taxon>Dikarya</taxon>
        <taxon>Ascomycota</taxon>
        <taxon>Pezizomycotina</taxon>
        <taxon>Dothideomycetes</taxon>
        <taxon>Dothideomycetidae</taxon>
        <taxon>Mycosphaerellales</taxon>
        <taxon>Mycosphaerellaceae</taxon>
        <taxon>Pseudocercospora</taxon>
    </lineage>
</organism>
<dbReference type="EMBL" id="KB446572">
    <property type="protein sequence ID" value="EME76994.1"/>
    <property type="molecule type" value="Genomic_DNA"/>
</dbReference>
<dbReference type="KEGG" id="pfj:MYCFIDRAFT_180478"/>
<name>M2ZD01_PSEFD</name>
<feature type="compositionally biased region" description="Polar residues" evidence="1">
    <location>
        <begin position="249"/>
        <end position="258"/>
    </location>
</feature>
<dbReference type="VEuPathDB" id="FungiDB:MYCFIDRAFT_180478"/>
<dbReference type="HOGENOM" id="CLU_557912_0_0_1"/>
<dbReference type="Proteomes" id="UP000016932">
    <property type="component" value="Unassembled WGS sequence"/>
</dbReference>